<dbReference type="Pfam" id="PF19760">
    <property type="entry name" value="DUF6247"/>
    <property type="match status" value="1"/>
</dbReference>
<sequence length="81" mass="9258">MAAEFDAEWERALDRAKQSHDLAEVYELLHKWRHLAHSEQAAPGTYFRLLGKSEQITSTGQNPDAAPLEDMQAVIRQRLGR</sequence>
<dbReference type="InterPro" id="IPR046214">
    <property type="entry name" value="DUF6247"/>
</dbReference>
<comment type="caution">
    <text evidence="1">The sequence shown here is derived from an EMBL/GenBank/DDBJ whole genome shotgun (WGS) entry which is preliminary data.</text>
</comment>
<name>A0A9W6QT53_9PSEU</name>
<dbReference type="AlphaFoldDB" id="A0A9W6QT53"/>
<proteinExistence type="predicted"/>
<evidence type="ECO:0000313" key="1">
    <source>
        <dbReference type="EMBL" id="GLY63754.1"/>
    </source>
</evidence>
<organism evidence="1 2">
    <name type="scientific">Amycolatopsis taiwanensis</name>
    <dbReference type="NCBI Taxonomy" id="342230"/>
    <lineage>
        <taxon>Bacteria</taxon>
        <taxon>Bacillati</taxon>
        <taxon>Actinomycetota</taxon>
        <taxon>Actinomycetes</taxon>
        <taxon>Pseudonocardiales</taxon>
        <taxon>Pseudonocardiaceae</taxon>
        <taxon>Amycolatopsis</taxon>
    </lineage>
</organism>
<gene>
    <name evidence="1" type="ORF">Atai01_03730</name>
</gene>
<dbReference type="Proteomes" id="UP001165136">
    <property type="component" value="Unassembled WGS sequence"/>
</dbReference>
<protein>
    <submittedName>
        <fullName evidence="1">Uncharacterized protein</fullName>
    </submittedName>
</protein>
<reference evidence="1" key="1">
    <citation type="submission" date="2023-03" db="EMBL/GenBank/DDBJ databases">
        <title>Amycolatopsis taiwanensis NBRC 103393.</title>
        <authorList>
            <person name="Ichikawa N."/>
            <person name="Sato H."/>
            <person name="Tonouchi N."/>
        </authorList>
    </citation>
    <scope>NUCLEOTIDE SEQUENCE</scope>
    <source>
        <strain evidence="1">NBRC 103393</strain>
    </source>
</reference>
<evidence type="ECO:0000313" key="2">
    <source>
        <dbReference type="Proteomes" id="UP001165136"/>
    </source>
</evidence>
<keyword evidence="2" id="KW-1185">Reference proteome</keyword>
<dbReference type="EMBL" id="BSTI01000001">
    <property type="protein sequence ID" value="GLY63754.1"/>
    <property type="molecule type" value="Genomic_DNA"/>
</dbReference>
<accession>A0A9W6QT53</accession>